<dbReference type="AlphaFoldDB" id="R0M2U7"/>
<name>R0M2U7_ANAPL</name>
<evidence type="ECO:0000256" key="1">
    <source>
        <dbReference type="SAM" id="MobiDB-lite"/>
    </source>
</evidence>
<keyword evidence="3" id="KW-1185">Reference proteome</keyword>
<evidence type="ECO:0000313" key="2">
    <source>
        <dbReference type="EMBL" id="EOB06993.1"/>
    </source>
</evidence>
<dbReference type="EMBL" id="KB742567">
    <property type="protein sequence ID" value="EOB06993.1"/>
    <property type="molecule type" value="Genomic_DNA"/>
</dbReference>
<evidence type="ECO:0000313" key="3">
    <source>
        <dbReference type="Proteomes" id="UP000296049"/>
    </source>
</evidence>
<feature type="compositionally biased region" description="Basic and acidic residues" evidence="1">
    <location>
        <begin position="74"/>
        <end position="85"/>
    </location>
</feature>
<dbReference type="Proteomes" id="UP000296049">
    <property type="component" value="Unassembled WGS sequence"/>
</dbReference>
<feature type="region of interest" description="Disordered" evidence="1">
    <location>
        <begin position="1"/>
        <end position="30"/>
    </location>
</feature>
<reference evidence="3" key="1">
    <citation type="journal article" date="2013" name="Nat. Genet.">
        <title>The duck genome and transcriptome provide insight into an avian influenza virus reservoir species.</title>
        <authorList>
            <person name="Huang Y."/>
            <person name="Li Y."/>
            <person name="Burt D.W."/>
            <person name="Chen H."/>
            <person name="Zhang Y."/>
            <person name="Qian W."/>
            <person name="Kim H."/>
            <person name="Gan S."/>
            <person name="Zhao Y."/>
            <person name="Li J."/>
            <person name="Yi K."/>
            <person name="Feng H."/>
            <person name="Zhu P."/>
            <person name="Li B."/>
            <person name="Liu Q."/>
            <person name="Fairley S."/>
            <person name="Magor K.E."/>
            <person name="Du Z."/>
            <person name="Hu X."/>
            <person name="Goodman L."/>
            <person name="Tafer H."/>
            <person name="Vignal A."/>
            <person name="Lee T."/>
            <person name="Kim K.W."/>
            <person name="Sheng Z."/>
            <person name="An Y."/>
            <person name="Searle S."/>
            <person name="Herrero J."/>
            <person name="Groenen M.A."/>
            <person name="Crooijmans R.P."/>
            <person name="Faraut T."/>
            <person name="Cai Q."/>
            <person name="Webster R.G."/>
            <person name="Aldridge J.R."/>
            <person name="Warren W.C."/>
            <person name="Bartschat S."/>
            <person name="Kehr S."/>
            <person name="Marz M."/>
            <person name="Stadler P.F."/>
            <person name="Smith J."/>
            <person name="Kraus R.H."/>
            <person name="Zhao Y."/>
            <person name="Ren L."/>
            <person name="Fei J."/>
            <person name="Morisson M."/>
            <person name="Kaiser P."/>
            <person name="Griffin D.K."/>
            <person name="Rao M."/>
            <person name="Pitel F."/>
            <person name="Wang J."/>
            <person name="Li N."/>
        </authorList>
    </citation>
    <scope>NUCLEOTIDE SEQUENCE [LARGE SCALE GENOMIC DNA]</scope>
</reference>
<sequence length="94" mass="10462">MQCGADDVLADTTTPRKMPTEKPAPASRKFEERDLMDNRTKNVQADCTQRLSVVHISFFLPSALFAQCSDRGPLADRVAESREAPRGLQKNVDL</sequence>
<protein>
    <submittedName>
        <fullName evidence="2">Uncharacterized protein</fullName>
    </submittedName>
</protein>
<organism evidence="2 3">
    <name type="scientific">Anas platyrhynchos</name>
    <name type="common">Mallard</name>
    <name type="synonym">Anas boschas</name>
    <dbReference type="NCBI Taxonomy" id="8839"/>
    <lineage>
        <taxon>Eukaryota</taxon>
        <taxon>Metazoa</taxon>
        <taxon>Chordata</taxon>
        <taxon>Craniata</taxon>
        <taxon>Vertebrata</taxon>
        <taxon>Euteleostomi</taxon>
        <taxon>Archelosauria</taxon>
        <taxon>Archosauria</taxon>
        <taxon>Dinosauria</taxon>
        <taxon>Saurischia</taxon>
        <taxon>Theropoda</taxon>
        <taxon>Coelurosauria</taxon>
        <taxon>Aves</taxon>
        <taxon>Neognathae</taxon>
        <taxon>Galloanserae</taxon>
        <taxon>Anseriformes</taxon>
        <taxon>Anatidae</taxon>
        <taxon>Anatinae</taxon>
        <taxon>Anas</taxon>
    </lineage>
</organism>
<accession>R0M2U7</accession>
<feature type="region of interest" description="Disordered" evidence="1">
    <location>
        <begin position="74"/>
        <end position="94"/>
    </location>
</feature>
<gene>
    <name evidence="2" type="ORF">Anapl_15046</name>
</gene>
<proteinExistence type="predicted"/>